<dbReference type="InterPro" id="IPR003741">
    <property type="entry name" value="LUD_dom"/>
</dbReference>
<dbReference type="PANTHER" id="PTHR43682">
    <property type="entry name" value="LACTATE UTILIZATION PROTEIN C"/>
    <property type="match status" value="1"/>
</dbReference>
<reference evidence="2 3" key="1">
    <citation type="submission" date="2020-10" db="EMBL/GenBank/DDBJ databases">
        <title>Connecting structure to function with the recovery of over 1000 high-quality activated sludge metagenome-assembled genomes encoding full-length rRNA genes using long-read sequencing.</title>
        <authorList>
            <person name="Singleton C.M."/>
            <person name="Petriglieri F."/>
            <person name="Kristensen J.M."/>
            <person name="Kirkegaard R.H."/>
            <person name="Michaelsen T.Y."/>
            <person name="Andersen M.H."/>
            <person name="Karst S.M."/>
            <person name="Dueholm M.S."/>
            <person name="Nielsen P.H."/>
            <person name="Albertsen M."/>
        </authorList>
    </citation>
    <scope>NUCLEOTIDE SEQUENCE [LARGE SCALE GENOMIC DNA]</scope>
    <source>
        <strain evidence="2">OdNE_18-Q3-R46-58_MAXAC.008</strain>
    </source>
</reference>
<proteinExistence type="predicted"/>
<evidence type="ECO:0000259" key="1">
    <source>
        <dbReference type="Pfam" id="PF02589"/>
    </source>
</evidence>
<sequence length="187" mass="19976">MSATFEAFKIRAEAVSAEVHRFADRQAALAFVLDFLQAAGVSEAPQCGAVWAAAGYLEEAEQDGLRQRVPGLRFDITQEASAAAKVGISQLDWGIAGTGTLVQDATAVAKRLVSTLPSIHIALLGTERILADMGSVLEQLRPEQINYISFITGPSRTADIERVLTIGVHGPERLIIVVVDEFEGAMA</sequence>
<dbReference type="EMBL" id="JADKCH010000001">
    <property type="protein sequence ID" value="MBK8571378.1"/>
    <property type="molecule type" value="Genomic_DNA"/>
</dbReference>
<evidence type="ECO:0000313" key="3">
    <source>
        <dbReference type="Proteomes" id="UP000709959"/>
    </source>
</evidence>
<dbReference type="PANTHER" id="PTHR43682:SF1">
    <property type="entry name" value="LACTATE UTILIZATION PROTEIN C"/>
    <property type="match status" value="1"/>
</dbReference>
<feature type="domain" description="LUD" evidence="1">
    <location>
        <begin position="6"/>
        <end position="179"/>
    </location>
</feature>
<gene>
    <name evidence="2" type="ORF">IPN91_01810</name>
</gene>
<organism evidence="2 3">
    <name type="scientific">Candidatus Geothrix odensensis</name>
    <dbReference type="NCBI Taxonomy" id="2954440"/>
    <lineage>
        <taxon>Bacteria</taxon>
        <taxon>Pseudomonadati</taxon>
        <taxon>Acidobacteriota</taxon>
        <taxon>Holophagae</taxon>
        <taxon>Holophagales</taxon>
        <taxon>Holophagaceae</taxon>
        <taxon>Geothrix</taxon>
    </lineage>
</organism>
<dbReference type="InterPro" id="IPR037171">
    <property type="entry name" value="NagB/RpiA_transferase-like"/>
</dbReference>
<dbReference type="Gene3D" id="3.40.50.10420">
    <property type="entry name" value="NagB/RpiA/CoA transferase-like"/>
    <property type="match status" value="1"/>
</dbReference>
<comment type="caution">
    <text evidence="2">The sequence shown here is derived from an EMBL/GenBank/DDBJ whole genome shotgun (WGS) entry which is preliminary data.</text>
</comment>
<dbReference type="Pfam" id="PF02589">
    <property type="entry name" value="LUD_dom"/>
    <property type="match status" value="1"/>
</dbReference>
<dbReference type="InterPro" id="IPR024185">
    <property type="entry name" value="FTHF_cligase-like_sf"/>
</dbReference>
<dbReference type="SUPFAM" id="SSF100950">
    <property type="entry name" value="NagB/RpiA/CoA transferase-like"/>
    <property type="match status" value="1"/>
</dbReference>
<evidence type="ECO:0000313" key="2">
    <source>
        <dbReference type="EMBL" id="MBK8571378.1"/>
    </source>
</evidence>
<name>A0A936EZH6_9BACT</name>
<dbReference type="Proteomes" id="UP000709959">
    <property type="component" value="Unassembled WGS sequence"/>
</dbReference>
<dbReference type="AlphaFoldDB" id="A0A936EZH6"/>
<accession>A0A936EZH6</accession>
<protein>
    <submittedName>
        <fullName evidence="2">Lactate utilization protein</fullName>
    </submittedName>
</protein>